<keyword evidence="2" id="KW-1133">Transmembrane helix</keyword>
<keyword evidence="2" id="KW-0812">Transmembrane</keyword>
<evidence type="ECO:0000256" key="2">
    <source>
        <dbReference type="SAM" id="Phobius"/>
    </source>
</evidence>
<reference evidence="3" key="1">
    <citation type="submission" date="2012-04" db="EMBL/GenBank/DDBJ databases">
        <authorList>
            <person name="Borisov I.G."/>
            <person name="Ivanikova N.V."/>
            <person name="Pinevich A.V."/>
        </authorList>
    </citation>
    <scope>NUCLEOTIDE SEQUENCE</scope>
    <source>
        <strain evidence="3">CALU 1027</strain>
    </source>
</reference>
<dbReference type="Gene3D" id="3.30.1330.60">
    <property type="entry name" value="OmpA-like domain"/>
    <property type="match status" value="1"/>
</dbReference>
<comment type="caution">
    <text evidence="3">The sequence shown here is derived from an EMBL/GenBank/DDBJ whole genome shotgun (WGS) entry which is preliminary data.</text>
</comment>
<name>A0A0M2PU22_PROHO</name>
<keyword evidence="2" id="KW-0472">Membrane</keyword>
<dbReference type="InterPro" id="IPR036737">
    <property type="entry name" value="OmpA-like_sf"/>
</dbReference>
<proteinExistence type="predicted"/>
<dbReference type="STRING" id="317619.GCA_000332315_00106"/>
<evidence type="ECO:0000313" key="3">
    <source>
        <dbReference type="EMBL" id="KKI99609.1"/>
    </source>
</evidence>
<gene>
    <name evidence="3" type="ORF">PROH_06795</name>
</gene>
<feature type="transmembrane region" description="Helical" evidence="2">
    <location>
        <begin position="25"/>
        <end position="46"/>
    </location>
</feature>
<protein>
    <submittedName>
        <fullName evidence="3">Uncharacterized protein</fullName>
    </submittedName>
</protein>
<dbReference type="eggNOG" id="COG2885">
    <property type="taxonomic scope" value="Bacteria"/>
</dbReference>
<evidence type="ECO:0000313" key="4">
    <source>
        <dbReference type="Proteomes" id="UP000034681"/>
    </source>
</evidence>
<feature type="coiled-coil region" evidence="1">
    <location>
        <begin position="41"/>
        <end position="71"/>
    </location>
</feature>
<dbReference type="OrthoDB" id="9805566at2"/>
<evidence type="ECO:0000256" key="1">
    <source>
        <dbReference type="SAM" id="Coils"/>
    </source>
</evidence>
<dbReference type="SUPFAM" id="SSF103088">
    <property type="entry name" value="OmpA-like"/>
    <property type="match status" value="1"/>
</dbReference>
<dbReference type="Proteomes" id="UP000034681">
    <property type="component" value="Unassembled WGS sequence"/>
</dbReference>
<organism evidence="3 4">
    <name type="scientific">Prochlorothrix hollandica PCC 9006 = CALU 1027</name>
    <dbReference type="NCBI Taxonomy" id="317619"/>
    <lineage>
        <taxon>Bacteria</taxon>
        <taxon>Bacillati</taxon>
        <taxon>Cyanobacteriota</taxon>
        <taxon>Cyanophyceae</taxon>
        <taxon>Prochlorotrichales</taxon>
        <taxon>Prochlorotrichaceae</taxon>
        <taxon>Prochlorothrix</taxon>
    </lineage>
</organism>
<keyword evidence="4" id="KW-1185">Reference proteome</keyword>
<dbReference type="RefSeq" id="WP_016922943.1">
    <property type="nucleotide sequence ID" value="NZ_KB235933.1"/>
</dbReference>
<accession>A0A0M2PU22</accession>
<dbReference type="EMBL" id="AJTX02000004">
    <property type="protein sequence ID" value="KKI99609.1"/>
    <property type="molecule type" value="Genomic_DNA"/>
</dbReference>
<keyword evidence="1" id="KW-0175">Coiled coil</keyword>
<dbReference type="AlphaFoldDB" id="A0A0M2PU22"/>
<sequence>MQLDFDPSEPQTEEDNSIFLSVGDLMSGLLMIFALLFSIVFIQYQVAIQEQKRLLKEAEQLKQQVEQYEKAFRELPLLLRTQLEAELGTGGFEVDPETGDLIIADKILFDENVTTLKPAGQAFLRQFIPVYSNIIFSLPPEIAGQITAISLEGSTSSSGPDQDNMDVSLSRASSVYQYIFNDPTFPNFPTKAQLRQRILVAGRGEIDANQQTIIASDRRVTFQFQVRPPTLADFTQSATPPVPAPTTP</sequence>